<name>A0A7V0T4M9_UNCW3</name>
<evidence type="ECO:0000256" key="4">
    <source>
        <dbReference type="ARBA" id="ARBA00022741"/>
    </source>
</evidence>
<dbReference type="Pfam" id="PF01934">
    <property type="entry name" value="HepT-like"/>
    <property type="match status" value="1"/>
</dbReference>
<dbReference type="Proteomes" id="UP000885672">
    <property type="component" value="Unassembled WGS sequence"/>
</dbReference>
<dbReference type="AlphaFoldDB" id="A0A7V0T4M9"/>
<dbReference type="PANTHER" id="PTHR34139:SF1">
    <property type="entry name" value="RNASE MJ1380-RELATED"/>
    <property type="match status" value="1"/>
</dbReference>
<reference evidence="6" key="1">
    <citation type="journal article" date="2020" name="mSystems">
        <title>Genome- and Community-Level Interaction Insights into Carbon Utilization and Element Cycling Functions of Hydrothermarchaeota in Hydrothermal Sediment.</title>
        <authorList>
            <person name="Zhou Z."/>
            <person name="Liu Y."/>
            <person name="Xu W."/>
            <person name="Pan J."/>
            <person name="Luo Z.H."/>
            <person name="Li M."/>
        </authorList>
    </citation>
    <scope>NUCLEOTIDE SEQUENCE [LARGE SCALE GENOMIC DNA]</scope>
    <source>
        <strain evidence="6">SpSt-1182</strain>
    </source>
</reference>
<evidence type="ECO:0000256" key="1">
    <source>
        <dbReference type="ARBA" id="ARBA00022553"/>
    </source>
</evidence>
<dbReference type="EMBL" id="DSBX01000036">
    <property type="protein sequence ID" value="HDQ98868.1"/>
    <property type="molecule type" value="Genomic_DNA"/>
</dbReference>
<organism evidence="6">
    <name type="scientific">candidate division WOR-3 bacterium</name>
    <dbReference type="NCBI Taxonomy" id="2052148"/>
    <lineage>
        <taxon>Bacteria</taxon>
        <taxon>Bacteria division WOR-3</taxon>
    </lineage>
</organism>
<keyword evidence="1" id="KW-0597">Phosphoprotein</keyword>
<dbReference type="PANTHER" id="PTHR34139">
    <property type="entry name" value="UPF0331 PROTEIN MJ0127"/>
    <property type="match status" value="1"/>
</dbReference>
<comment type="caution">
    <text evidence="6">The sequence shown here is derived from an EMBL/GenBank/DDBJ whole genome shotgun (WGS) entry which is preliminary data.</text>
</comment>
<evidence type="ECO:0000256" key="3">
    <source>
        <dbReference type="ARBA" id="ARBA00022722"/>
    </source>
</evidence>
<evidence type="ECO:0000256" key="5">
    <source>
        <dbReference type="ARBA" id="ARBA00022801"/>
    </source>
</evidence>
<dbReference type="InterPro" id="IPR051813">
    <property type="entry name" value="HepT_RNase_toxin"/>
</dbReference>
<sequence length="112" mass="13148">MPRDYRVLLEDIAEAAEAVREFTEGITREQLAADRKTRDAVIRNLEVIGEAVKKLPEDWRERHPEVEWRRIAGLRDILIHDYFGIDMDIIWDVVRSKLPPLAARVRQMLAED</sequence>
<proteinExistence type="predicted"/>
<dbReference type="GO" id="GO:0016787">
    <property type="term" value="F:hydrolase activity"/>
    <property type="evidence" value="ECO:0007669"/>
    <property type="project" value="UniProtKB-KW"/>
</dbReference>
<dbReference type="InterPro" id="IPR008201">
    <property type="entry name" value="HepT-like"/>
</dbReference>
<evidence type="ECO:0000256" key="2">
    <source>
        <dbReference type="ARBA" id="ARBA00022649"/>
    </source>
</evidence>
<dbReference type="GO" id="GO:0004540">
    <property type="term" value="F:RNA nuclease activity"/>
    <property type="evidence" value="ECO:0007669"/>
    <property type="project" value="InterPro"/>
</dbReference>
<gene>
    <name evidence="6" type="ORF">ENN51_01075</name>
</gene>
<keyword evidence="2" id="KW-1277">Toxin-antitoxin system</keyword>
<keyword evidence="3" id="KW-0540">Nuclease</keyword>
<keyword evidence="5" id="KW-0378">Hydrolase</keyword>
<dbReference type="GO" id="GO:0000166">
    <property type="term" value="F:nucleotide binding"/>
    <property type="evidence" value="ECO:0007669"/>
    <property type="project" value="UniProtKB-KW"/>
</dbReference>
<keyword evidence="4" id="KW-0547">Nucleotide-binding</keyword>
<dbReference type="GO" id="GO:0110001">
    <property type="term" value="C:toxin-antitoxin complex"/>
    <property type="evidence" value="ECO:0007669"/>
    <property type="project" value="InterPro"/>
</dbReference>
<accession>A0A7V0T4M9</accession>
<protein>
    <submittedName>
        <fullName evidence="6">DUF86 domain-containing protein</fullName>
    </submittedName>
</protein>
<evidence type="ECO:0000313" key="6">
    <source>
        <dbReference type="EMBL" id="HDQ98868.1"/>
    </source>
</evidence>